<sequence>MITILSKLTTFLFGIASVCCASRADALTYRLRGHRRSVACAGVVLALLGSNANADPPAFGAASAGPANEITKFNGTLKGFQRGMVLVDKDGGDQATVALPDNLASFQFIAKAKPAFLKRGMLVRFYGTFGPNGVPVAPITKVTLFQPVDQRAVTGHAREQFRPGVYSEGKDRGKQQAMVTGKYLIVGQLMNLAPNGMMAVQTGKVPVQVQVNPETEFEIRYNNLNLAQEGDAVSVSGFYQPPNENQVKAERITITTDRVYGEPQPNDKSVRGRGKRSQDQADDDKPGQEGADKKESAQTEVKDEDSIEKDGDEAE</sequence>
<evidence type="ECO:0008006" key="4">
    <source>
        <dbReference type="Google" id="ProtNLM"/>
    </source>
</evidence>
<accession>A0ABT7PCF0</accession>
<name>A0ABT7PCF0_9BACT</name>
<evidence type="ECO:0000313" key="2">
    <source>
        <dbReference type="EMBL" id="MDM4014033.1"/>
    </source>
</evidence>
<evidence type="ECO:0000313" key="3">
    <source>
        <dbReference type="Proteomes" id="UP001239462"/>
    </source>
</evidence>
<dbReference type="EMBL" id="JASZZN010000001">
    <property type="protein sequence ID" value="MDM4014033.1"/>
    <property type="molecule type" value="Genomic_DNA"/>
</dbReference>
<keyword evidence="3" id="KW-1185">Reference proteome</keyword>
<protein>
    <recommendedName>
        <fullName evidence="4">DUF5666 domain-containing protein</fullName>
    </recommendedName>
</protein>
<proteinExistence type="predicted"/>
<feature type="compositionally biased region" description="Acidic residues" evidence="1">
    <location>
        <begin position="302"/>
        <end position="315"/>
    </location>
</feature>
<reference evidence="2 3" key="1">
    <citation type="submission" date="2023-06" db="EMBL/GenBank/DDBJ databases">
        <title>Roseiconus lacunae JC819 isolated from Gulf of Mannar region, Tamil Nadu.</title>
        <authorList>
            <person name="Pk S."/>
            <person name="Ch S."/>
            <person name="Ch V.R."/>
        </authorList>
    </citation>
    <scope>NUCLEOTIDE SEQUENCE [LARGE SCALE GENOMIC DNA]</scope>
    <source>
        <strain evidence="2 3">JC819</strain>
    </source>
</reference>
<comment type="caution">
    <text evidence="2">The sequence shown here is derived from an EMBL/GenBank/DDBJ whole genome shotgun (WGS) entry which is preliminary data.</text>
</comment>
<evidence type="ECO:0000256" key="1">
    <source>
        <dbReference type="SAM" id="MobiDB-lite"/>
    </source>
</evidence>
<organism evidence="2 3">
    <name type="scientific">Roseiconus lacunae</name>
    <dbReference type="NCBI Taxonomy" id="2605694"/>
    <lineage>
        <taxon>Bacteria</taxon>
        <taxon>Pseudomonadati</taxon>
        <taxon>Planctomycetota</taxon>
        <taxon>Planctomycetia</taxon>
        <taxon>Pirellulales</taxon>
        <taxon>Pirellulaceae</taxon>
        <taxon>Roseiconus</taxon>
    </lineage>
</organism>
<feature type="compositionally biased region" description="Basic and acidic residues" evidence="1">
    <location>
        <begin position="276"/>
        <end position="301"/>
    </location>
</feature>
<dbReference type="RefSeq" id="WP_289161754.1">
    <property type="nucleotide sequence ID" value="NZ_JASZZN010000001.1"/>
</dbReference>
<gene>
    <name evidence="2" type="ORF">QTN89_01240</name>
</gene>
<dbReference type="Proteomes" id="UP001239462">
    <property type="component" value="Unassembled WGS sequence"/>
</dbReference>
<feature type="region of interest" description="Disordered" evidence="1">
    <location>
        <begin position="256"/>
        <end position="315"/>
    </location>
</feature>